<dbReference type="GO" id="GO:0043190">
    <property type="term" value="C:ATP-binding cassette (ABC) transporter complex"/>
    <property type="evidence" value="ECO:0007669"/>
    <property type="project" value="InterPro"/>
</dbReference>
<sequence length="529" mass="57917">MDLFEILSRTFFDFPSMMAVFPQLLGTGLINTLIISLAATVLGTSFGLLLALMAISPSRWLRLPARLYTDLFRGLPSILTILLIGQGLARFSYQLFGPTPYPLGIFALSLIASAYMGEIFRSGIQSVDKGQLEACRALGMSYGRAMALIIIPQGIRRVLPAVVNQFISIIKDSSLVYLLGLMVGQRELFRVGQDAAVLTGNLSPLMLAGLFYLVITVPMTHLVNIIDERYRTARRRASAPQSGLKEVDEVQQSAHPLKPGRTAPSPPIGSNSMLNNALAVDTAQEPAFHGATLELRNLTLAYGDVEVLRDVSLQIPAGSTTCIIGPSGSGKSTLLRGINRLHEPKTGDVLLAGRSVLKEKPDALRLRIGMVFQHFNLFPDHTALQNVALAPWKIKKLPKQQALEIARRRLDEVGLTQRADHRPCDLSGGQQQRVAIARALAMDPEVMLFDEATSALDPELVKGVLNLMADLCQRGMTMVVVTHEMGFARKVADQVVFMDEGEIVESGTPEAIFERPRSARLRRFLSEVL</sequence>
<feature type="transmembrane region" description="Helical" evidence="14">
    <location>
        <begin position="166"/>
        <end position="185"/>
    </location>
</feature>
<dbReference type="CDD" id="cd06261">
    <property type="entry name" value="TM_PBP2"/>
    <property type="match status" value="1"/>
</dbReference>
<dbReference type="InterPro" id="IPR000515">
    <property type="entry name" value="MetI-like"/>
</dbReference>
<keyword evidence="10 18" id="KW-0067">ATP-binding</keyword>
<protein>
    <submittedName>
        <fullName evidence="18">Amino acid ABC transporter ATP-binding protein</fullName>
    </submittedName>
</protein>
<name>A0A2L0ICJ0_9GAMM</name>
<evidence type="ECO:0000256" key="4">
    <source>
        <dbReference type="ARBA" id="ARBA00010072"/>
    </source>
</evidence>
<keyword evidence="5 14" id="KW-0813">Transport</keyword>
<accession>A0A2L0ICJ0</accession>
<evidence type="ECO:0000256" key="12">
    <source>
        <dbReference type="ARBA" id="ARBA00022989"/>
    </source>
</evidence>
<dbReference type="InterPro" id="IPR003593">
    <property type="entry name" value="AAA+_ATPase"/>
</dbReference>
<feature type="transmembrane region" description="Helical" evidence="14">
    <location>
        <begin position="71"/>
        <end position="89"/>
    </location>
</feature>
<dbReference type="GO" id="GO:0022857">
    <property type="term" value="F:transmembrane transporter activity"/>
    <property type="evidence" value="ECO:0007669"/>
    <property type="project" value="InterPro"/>
</dbReference>
<dbReference type="NCBIfam" id="TIGR01726">
    <property type="entry name" value="HEQRo_perm_3TM"/>
    <property type="match status" value="1"/>
</dbReference>
<keyword evidence="7" id="KW-0997">Cell inner membrane</keyword>
<dbReference type="InterPro" id="IPR050086">
    <property type="entry name" value="MetN_ABC_transporter-like"/>
</dbReference>
<keyword evidence="19" id="KW-1185">Reference proteome</keyword>
<feature type="region of interest" description="Disordered" evidence="15">
    <location>
        <begin position="237"/>
        <end position="267"/>
    </location>
</feature>
<dbReference type="InterPro" id="IPR017871">
    <property type="entry name" value="ABC_transporter-like_CS"/>
</dbReference>
<organism evidence="18 19">
    <name type="scientific">Mixta gaviniae</name>
    <dbReference type="NCBI Taxonomy" id="665914"/>
    <lineage>
        <taxon>Bacteria</taxon>
        <taxon>Pseudomonadati</taxon>
        <taxon>Pseudomonadota</taxon>
        <taxon>Gammaproteobacteria</taxon>
        <taxon>Enterobacterales</taxon>
        <taxon>Erwiniaceae</taxon>
        <taxon>Mixta</taxon>
    </lineage>
</organism>
<comment type="similarity">
    <text evidence="3">Belongs to the ABC transporter superfamily. Drug exporter-2 (TC 3.A.1.117) family.</text>
</comment>
<evidence type="ECO:0000256" key="2">
    <source>
        <dbReference type="ARBA" id="ARBA00004429"/>
    </source>
</evidence>
<evidence type="ECO:0000256" key="10">
    <source>
        <dbReference type="ARBA" id="ARBA00022840"/>
    </source>
</evidence>
<keyword evidence="9" id="KW-0547">Nucleotide-binding</keyword>
<evidence type="ECO:0000256" key="14">
    <source>
        <dbReference type="RuleBase" id="RU363032"/>
    </source>
</evidence>
<feature type="transmembrane region" description="Helical" evidence="14">
    <location>
        <begin position="101"/>
        <end position="120"/>
    </location>
</feature>
<comment type="similarity">
    <text evidence="4">Belongs to the binding-protein-dependent transport system permease family. HisMQ subfamily.</text>
</comment>
<dbReference type="Gene3D" id="3.40.50.300">
    <property type="entry name" value="P-loop containing nucleotide triphosphate hydrolases"/>
    <property type="match status" value="1"/>
</dbReference>
<proteinExistence type="inferred from homology"/>
<evidence type="ECO:0000256" key="3">
    <source>
        <dbReference type="ARBA" id="ARBA00006526"/>
    </source>
</evidence>
<dbReference type="InterPro" id="IPR035906">
    <property type="entry name" value="MetI-like_sf"/>
</dbReference>
<dbReference type="GO" id="GO:0006865">
    <property type="term" value="P:amino acid transport"/>
    <property type="evidence" value="ECO:0007669"/>
    <property type="project" value="UniProtKB-KW"/>
</dbReference>
<dbReference type="Pfam" id="PF00005">
    <property type="entry name" value="ABC_tran"/>
    <property type="match status" value="1"/>
</dbReference>
<dbReference type="InterPro" id="IPR003439">
    <property type="entry name" value="ABC_transporter-like_ATP-bd"/>
</dbReference>
<dbReference type="PROSITE" id="PS50928">
    <property type="entry name" value="ABC_TM1"/>
    <property type="match status" value="1"/>
</dbReference>
<dbReference type="CDD" id="cd03262">
    <property type="entry name" value="ABC_HisP_GlnQ"/>
    <property type="match status" value="1"/>
</dbReference>
<evidence type="ECO:0000256" key="6">
    <source>
        <dbReference type="ARBA" id="ARBA00022475"/>
    </source>
</evidence>
<evidence type="ECO:0000256" key="11">
    <source>
        <dbReference type="ARBA" id="ARBA00022970"/>
    </source>
</evidence>
<evidence type="ECO:0000256" key="13">
    <source>
        <dbReference type="ARBA" id="ARBA00023136"/>
    </source>
</evidence>
<gene>
    <name evidence="18" type="ORF">C2E15_03375</name>
</gene>
<dbReference type="PANTHER" id="PTHR43166:SF9">
    <property type="entry name" value="GLUTAMATE_ASPARTATE IMPORT ATP-BINDING PROTEIN GLTL"/>
    <property type="match status" value="1"/>
</dbReference>
<dbReference type="GO" id="GO:0005524">
    <property type="term" value="F:ATP binding"/>
    <property type="evidence" value="ECO:0007669"/>
    <property type="project" value="UniProtKB-KW"/>
</dbReference>
<feature type="domain" description="ABC transporter" evidence="16">
    <location>
        <begin position="293"/>
        <end position="525"/>
    </location>
</feature>
<evidence type="ECO:0000256" key="5">
    <source>
        <dbReference type="ARBA" id="ARBA00022448"/>
    </source>
</evidence>
<feature type="transmembrane region" description="Helical" evidence="14">
    <location>
        <begin position="205"/>
        <end position="226"/>
    </location>
</feature>
<dbReference type="SMART" id="SM00382">
    <property type="entry name" value="AAA"/>
    <property type="match status" value="1"/>
</dbReference>
<keyword evidence="8 14" id="KW-0812">Transmembrane</keyword>
<keyword evidence="12 14" id="KW-1133">Transmembrane helix</keyword>
<reference evidence="18 19" key="1">
    <citation type="submission" date="2018-01" db="EMBL/GenBank/DDBJ databases">
        <title>Complete and assembled Genome of Pantoea gaviniae DSM22758T.</title>
        <authorList>
            <person name="Stevens M.J.A."/>
            <person name="Zurfluh K."/>
            <person name="Stephan R."/>
        </authorList>
    </citation>
    <scope>NUCLEOTIDE SEQUENCE [LARGE SCALE GENOMIC DNA]</scope>
    <source>
        <strain evidence="18 19">DSM 22758</strain>
    </source>
</reference>
<comment type="subcellular location">
    <subcellularLocation>
        <location evidence="2">Cell inner membrane</location>
        <topology evidence="2">Multi-pass membrane protein</topology>
    </subcellularLocation>
    <subcellularLocation>
        <location evidence="1">Cell inner membrane</location>
        <topology evidence="1">Peripheral membrane protein</topology>
    </subcellularLocation>
    <subcellularLocation>
        <location evidence="14">Cell membrane</location>
        <topology evidence="14">Multi-pass membrane protein</topology>
    </subcellularLocation>
</comment>
<evidence type="ECO:0000256" key="8">
    <source>
        <dbReference type="ARBA" id="ARBA00022692"/>
    </source>
</evidence>
<dbReference type="Proteomes" id="UP000238365">
    <property type="component" value="Chromosome"/>
</dbReference>
<dbReference type="InterPro" id="IPR027417">
    <property type="entry name" value="P-loop_NTPase"/>
</dbReference>
<evidence type="ECO:0000256" key="9">
    <source>
        <dbReference type="ARBA" id="ARBA00022741"/>
    </source>
</evidence>
<dbReference type="PANTHER" id="PTHR43166">
    <property type="entry name" value="AMINO ACID IMPORT ATP-BINDING PROTEIN"/>
    <property type="match status" value="1"/>
</dbReference>
<dbReference type="PROSITE" id="PS50893">
    <property type="entry name" value="ABC_TRANSPORTER_2"/>
    <property type="match status" value="1"/>
</dbReference>
<dbReference type="KEGG" id="pgz:C2E15_03375"/>
<keyword evidence="6" id="KW-1003">Cell membrane</keyword>
<dbReference type="PROSITE" id="PS00211">
    <property type="entry name" value="ABC_TRANSPORTER_1"/>
    <property type="match status" value="1"/>
</dbReference>
<evidence type="ECO:0000259" key="16">
    <source>
        <dbReference type="PROSITE" id="PS50893"/>
    </source>
</evidence>
<dbReference type="Gene3D" id="1.10.3720.10">
    <property type="entry name" value="MetI-like"/>
    <property type="match status" value="1"/>
</dbReference>
<dbReference type="SUPFAM" id="SSF161098">
    <property type="entry name" value="MetI-like"/>
    <property type="match status" value="1"/>
</dbReference>
<evidence type="ECO:0000259" key="17">
    <source>
        <dbReference type="PROSITE" id="PS50928"/>
    </source>
</evidence>
<evidence type="ECO:0000256" key="15">
    <source>
        <dbReference type="SAM" id="MobiDB-lite"/>
    </source>
</evidence>
<evidence type="ECO:0000313" key="19">
    <source>
        <dbReference type="Proteomes" id="UP000238365"/>
    </source>
</evidence>
<dbReference type="EMBL" id="CP026377">
    <property type="protein sequence ID" value="AUX92230.1"/>
    <property type="molecule type" value="Genomic_DNA"/>
</dbReference>
<evidence type="ECO:0000313" key="18">
    <source>
        <dbReference type="EMBL" id="AUX92230.1"/>
    </source>
</evidence>
<dbReference type="Pfam" id="PF00528">
    <property type="entry name" value="BPD_transp_1"/>
    <property type="match status" value="1"/>
</dbReference>
<dbReference type="AlphaFoldDB" id="A0A2L0ICJ0"/>
<feature type="domain" description="ABC transmembrane type-1" evidence="17">
    <location>
        <begin position="29"/>
        <end position="223"/>
    </location>
</feature>
<dbReference type="GO" id="GO:0016887">
    <property type="term" value="F:ATP hydrolysis activity"/>
    <property type="evidence" value="ECO:0007669"/>
    <property type="project" value="InterPro"/>
</dbReference>
<evidence type="ECO:0000256" key="1">
    <source>
        <dbReference type="ARBA" id="ARBA00004417"/>
    </source>
</evidence>
<dbReference type="SUPFAM" id="SSF52540">
    <property type="entry name" value="P-loop containing nucleoside triphosphate hydrolases"/>
    <property type="match status" value="1"/>
</dbReference>
<dbReference type="InterPro" id="IPR010065">
    <property type="entry name" value="AA_ABC_transptr_permease_3TM"/>
</dbReference>
<feature type="transmembrane region" description="Helical" evidence="14">
    <location>
        <begin position="20"/>
        <end position="50"/>
    </location>
</feature>
<keyword evidence="11" id="KW-0029">Amino-acid transport</keyword>
<evidence type="ECO:0000256" key="7">
    <source>
        <dbReference type="ARBA" id="ARBA00022519"/>
    </source>
</evidence>
<keyword evidence="13 14" id="KW-0472">Membrane</keyword>